<evidence type="ECO:0000256" key="12">
    <source>
        <dbReference type="ARBA" id="ARBA00061423"/>
    </source>
</evidence>
<dbReference type="InterPro" id="IPR002933">
    <property type="entry name" value="Peptidase_M20"/>
</dbReference>
<dbReference type="AlphaFoldDB" id="A0A1M5CCE0"/>
<feature type="domain" description="Peptidase M20 dimerisation" evidence="18">
    <location>
        <begin position="208"/>
        <end position="294"/>
    </location>
</feature>
<evidence type="ECO:0000256" key="10">
    <source>
        <dbReference type="ARBA" id="ARBA00038976"/>
    </source>
</evidence>
<comment type="similarity">
    <text evidence="12">Belongs to the peptidase M20C family.</text>
</comment>
<comment type="catalytic activity">
    <reaction evidence="9">
        <text>Hydrolysis of dipeptides, preferentially hydrophobic dipeptides including prolyl amino acids.</text>
        <dbReference type="EC" id="3.4.13.18"/>
    </reaction>
</comment>
<sequence>MSKEILKLKPENVWKHFYELTQIPRPTGHTKAVEKYVVDFAKSLNLDVKQDKVGNVLITKPASKGMENAPTVILQAHLDMVPQKNADVQHDFLKDPIETVIDGNIVKAKSTTLGADNGIGAAAILAVMEDNTLAHGKIEGFFTIDEEEGMVGAFGLQPGFLTGSIMLNLDTEEEGELCIGCAGGIDENITWQYKEVEVPAGDVAVKVSLRGLKGGHSGGEIHLGRANANKLMFRFLKDTVRSLDARLAWVDGGSLRNAIPREAFAILTVLPENVDALLELVDDYNDLYNEEYADVELNLTLKAEKTELPKTVLPEEVQDDVINAIVACPNGVIGMLQSFPGIVETSTNIASVKSGEGKVEVKFLTRSSSETKKEALDSMIESLFSLADAKVEAVNAYPGWQPNAHSKTLEVMRKIFNSKFGKEPVVQVVHAGLECGIILDSTPGLDIVSFGPTIMNPHSPDEFVEIDTVERFYDYLTAILAELK</sequence>
<dbReference type="GO" id="GO:0070573">
    <property type="term" value="F:metallodipeptidase activity"/>
    <property type="evidence" value="ECO:0007669"/>
    <property type="project" value="TreeGrafter"/>
</dbReference>
<dbReference type="InterPro" id="IPR011650">
    <property type="entry name" value="Peptidase_M20_dimer"/>
</dbReference>
<comment type="cofactor">
    <cofactor evidence="2">
        <name>Zn(2+)</name>
        <dbReference type="ChEBI" id="CHEBI:29105"/>
    </cofactor>
</comment>
<evidence type="ECO:0000256" key="11">
    <source>
        <dbReference type="ARBA" id="ARBA00044252"/>
    </source>
</evidence>
<dbReference type="NCBIfam" id="TIGR01893">
    <property type="entry name" value="aa-his-dipept"/>
    <property type="match status" value="1"/>
</dbReference>
<dbReference type="OrthoDB" id="9773892at2"/>
<dbReference type="PANTHER" id="PTHR43501:SF1">
    <property type="entry name" value="CYTOSOL NON-SPECIFIC DIPEPTIDASE"/>
    <property type="match status" value="1"/>
</dbReference>
<dbReference type="CDD" id="cd03890">
    <property type="entry name" value="M20_pepD"/>
    <property type="match status" value="1"/>
</dbReference>
<dbReference type="GO" id="GO:0006508">
    <property type="term" value="P:proteolysis"/>
    <property type="evidence" value="ECO:0007669"/>
    <property type="project" value="UniProtKB-KW"/>
</dbReference>
<dbReference type="GO" id="GO:0005829">
    <property type="term" value="C:cytosol"/>
    <property type="evidence" value="ECO:0007669"/>
    <property type="project" value="TreeGrafter"/>
</dbReference>
<evidence type="ECO:0000256" key="17">
    <source>
        <dbReference type="ARBA" id="ARBA00078074"/>
    </source>
</evidence>
<evidence type="ECO:0000256" key="8">
    <source>
        <dbReference type="ARBA" id="ARBA00023285"/>
    </source>
</evidence>
<evidence type="ECO:0000256" key="4">
    <source>
        <dbReference type="ARBA" id="ARBA00022723"/>
    </source>
</evidence>
<organism evidence="19 20">
    <name type="scientific">Dysgonomonas macrotermitis</name>
    <dbReference type="NCBI Taxonomy" id="1346286"/>
    <lineage>
        <taxon>Bacteria</taxon>
        <taxon>Pseudomonadati</taxon>
        <taxon>Bacteroidota</taxon>
        <taxon>Bacteroidia</taxon>
        <taxon>Bacteroidales</taxon>
        <taxon>Dysgonomonadaceae</taxon>
        <taxon>Dysgonomonas</taxon>
    </lineage>
</organism>
<name>A0A1M5CCE0_9BACT</name>
<evidence type="ECO:0000256" key="14">
    <source>
        <dbReference type="ARBA" id="ARBA00075285"/>
    </source>
</evidence>
<dbReference type="InterPro" id="IPR001160">
    <property type="entry name" value="Peptidase_M20C"/>
</dbReference>
<dbReference type="EMBL" id="FQUC01000007">
    <property type="protein sequence ID" value="SHF52346.1"/>
    <property type="molecule type" value="Genomic_DNA"/>
</dbReference>
<dbReference type="EC" id="3.4.13.18" evidence="10"/>
<comment type="cofactor">
    <cofactor evidence="1">
        <name>Co(2+)</name>
        <dbReference type="ChEBI" id="CHEBI:48828"/>
    </cofactor>
</comment>
<keyword evidence="6" id="KW-0862">Zinc</keyword>
<keyword evidence="4" id="KW-0479">Metal-binding</keyword>
<dbReference type="RefSeq" id="WP_062179518.1">
    <property type="nucleotide sequence ID" value="NZ_BBXL01000007.1"/>
</dbReference>
<dbReference type="FunFam" id="3.40.630.10:FF:000018">
    <property type="entry name" value="Aminoacyl-histidine dipeptidase PepD"/>
    <property type="match status" value="1"/>
</dbReference>
<evidence type="ECO:0000313" key="20">
    <source>
        <dbReference type="Proteomes" id="UP000184480"/>
    </source>
</evidence>
<evidence type="ECO:0000256" key="2">
    <source>
        <dbReference type="ARBA" id="ARBA00001947"/>
    </source>
</evidence>
<keyword evidence="3" id="KW-0645">Protease</keyword>
<evidence type="ECO:0000256" key="1">
    <source>
        <dbReference type="ARBA" id="ARBA00001941"/>
    </source>
</evidence>
<dbReference type="PANTHER" id="PTHR43501">
    <property type="entry name" value="CYTOSOL NON-SPECIFIC DIPEPTIDASE"/>
    <property type="match status" value="1"/>
</dbReference>
<dbReference type="FunFam" id="3.40.630.10:FF:000015">
    <property type="entry name" value="Aminoacyl-histidine dipeptidase PepD"/>
    <property type="match status" value="1"/>
</dbReference>
<keyword evidence="7" id="KW-0482">Metalloprotease</keyword>
<proteinExistence type="inferred from homology"/>
<evidence type="ECO:0000256" key="15">
    <source>
        <dbReference type="ARBA" id="ARBA00076004"/>
    </source>
</evidence>
<dbReference type="PIRSF" id="PIRSF016599">
    <property type="entry name" value="Xaa-His_dipept"/>
    <property type="match status" value="1"/>
</dbReference>
<keyword evidence="5" id="KW-0378">Hydrolase</keyword>
<protein>
    <recommendedName>
        <fullName evidence="13">Cytosol non-specific dipeptidase</fullName>
        <ecNumber evidence="10">3.4.13.18</ecNumber>
    </recommendedName>
    <alternativeName>
        <fullName evidence="16">Aminoacyl-histidine dipeptidase</fullName>
    </alternativeName>
    <alternativeName>
        <fullName evidence="15">Beta-alanyl-histidine dipeptidase</fullName>
    </alternativeName>
    <alternativeName>
        <fullName evidence="14">Carnosinase</fullName>
    </alternativeName>
    <alternativeName>
        <fullName evidence="11">Peptidase D</fullName>
    </alternativeName>
    <alternativeName>
        <fullName evidence="17">Xaa-His dipeptidase</fullName>
    </alternativeName>
</protein>
<gene>
    <name evidence="19" type="ORF">SAMN05444362_107114</name>
</gene>
<evidence type="ECO:0000256" key="9">
    <source>
        <dbReference type="ARBA" id="ARBA00036421"/>
    </source>
</evidence>
<reference evidence="20" key="1">
    <citation type="submission" date="2016-11" db="EMBL/GenBank/DDBJ databases">
        <authorList>
            <person name="Varghese N."/>
            <person name="Submissions S."/>
        </authorList>
    </citation>
    <scope>NUCLEOTIDE SEQUENCE [LARGE SCALE GENOMIC DNA]</scope>
    <source>
        <strain evidence="20">DSM 27370</strain>
    </source>
</reference>
<dbReference type="SUPFAM" id="SSF53187">
    <property type="entry name" value="Zn-dependent exopeptidases"/>
    <property type="match status" value="1"/>
</dbReference>
<dbReference type="PRINTS" id="PR00934">
    <property type="entry name" value="XHISDIPTASE"/>
</dbReference>
<dbReference type="Pfam" id="PF01546">
    <property type="entry name" value="Peptidase_M20"/>
    <property type="match status" value="1"/>
</dbReference>
<keyword evidence="20" id="KW-1185">Reference proteome</keyword>
<dbReference type="Gene3D" id="3.40.630.10">
    <property type="entry name" value="Zn peptidases"/>
    <property type="match status" value="2"/>
</dbReference>
<keyword evidence="8" id="KW-0170">Cobalt</keyword>
<evidence type="ECO:0000256" key="3">
    <source>
        <dbReference type="ARBA" id="ARBA00022670"/>
    </source>
</evidence>
<evidence type="ECO:0000313" key="19">
    <source>
        <dbReference type="EMBL" id="SHF52346.1"/>
    </source>
</evidence>
<dbReference type="STRING" id="1346286.SAMN05444362_107114"/>
<evidence type="ECO:0000256" key="7">
    <source>
        <dbReference type="ARBA" id="ARBA00023049"/>
    </source>
</evidence>
<accession>A0A1M5CCE0</accession>
<evidence type="ECO:0000259" key="18">
    <source>
        <dbReference type="Pfam" id="PF07687"/>
    </source>
</evidence>
<dbReference type="Pfam" id="PF07687">
    <property type="entry name" value="M20_dimer"/>
    <property type="match status" value="1"/>
</dbReference>
<evidence type="ECO:0000256" key="5">
    <source>
        <dbReference type="ARBA" id="ARBA00022801"/>
    </source>
</evidence>
<dbReference type="Proteomes" id="UP000184480">
    <property type="component" value="Unassembled WGS sequence"/>
</dbReference>
<evidence type="ECO:0000256" key="16">
    <source>
        <dbReference type="ARBA" id="ARBA00077688"/>
    </source>
</evidence>
<dbReference type="GO" id="GO:0046872">
    <property type="term" value="F:metal ion binding"/>
    <property type="evidence" value="ECO:0007669"/>
    <property type="project" value="UniProtKB-KW"/>
</dbReference>
<evidence type="ECO:0000256" key="13">
    <source>
        <dbReference type="ARBA" id="ARBA00071271"/>
    </source>
</evidence>
<evidence type="ECO:0000256" key="6">
    <source>
        <dbReference type="ARBA" id="ARBA00022833"/>
    </source>
</evidence>